<keyword evidence="4" id="KW-1185">Reference proteome</keyword>
<organism evidence="3 4">
    <name type="scientific">Trifolium medium</name>
    <dbReference type="NCBI Taxonomy" id="97028"/>
    <lineage>
        <taxon>Eukaryota</taxon>
        <taxon>Viridiplantae</taxon>
        <taxon>Streptophyta</taxon>
        <taxon>Embryophyta</taxon>
        <taxon>Tracheophyta</taxon>
        <taxon>Spermatophyta</taxon>
        <taxon>Magnoliopsida</taxon>
        <taxon>eudicotyledons</taxon>
        <taxon>Gunneridae</taxon>
        <taxon>Pentapetalae</taxon>
        <taxon>rosids</taxon>
        <taxon>fabids</taxon>
        <taxon>Fabales</taxon>
        <taxon>Fabaceae</taxon>
        <taxon>Papilionoideae</taxon>
        <taxon>50 kb inversion clade</taxon>
        <taxon>NPAAA clade</taxon>
        <taxon>Hologalegina</taxon>
        <taxon>IRL clade</taxon>
        <taxon>Trifolieae</taxon>
        <taxon>Trifolium</taxon>
    </lineage>
</organism>
<keyword evidence="3" id="KW-0378">Hydrolase</keyword>
<dbReference type="Gene3D" id="3.30.70.330">
    <property type="match status" value="1"/>
</dbReference>
<gene>
    <name evidence="3" type="ORF">A2U01_0011327</name>
</gene>
<dbReference type="InterPro" id="IPR012677">
    <property type="entry name" value="Nucleotide-bd_a/b_plait_sf"/>
</dbReference>
<evidence type="ECO:0000313" key="4">
    <source>
        <dbReference type="Proteomes" id="UP000265520"/>
    </source>
</evidence>
<dbReference type="SUPFAM" id="SSF54928">
    <property type="entry name" value="RNA-binding domain, RBD"/>
    <property type="match status" value="1"/>
</dbReference>
<keyword evidence="1" id="KW-0694">RNA-binding</keyword>
<reference evidence="3 4" key="1">
    <citation type="journal article" date="2018" name="Front. Plant Sci.">
        <title>Red Clover (Trifolium pratense) and Zigzag Clover (T. medium) - A Picture of Genomic Similarities and Differences.</title>
        <authorList>
            <person name="Dluhosova J."/>
            <person name="Istvanek J."/>
            <person name="Nedelnik J."/>
            <person name="Repkova J."/>
        </authorList>
    </citation>
    <scope>NUCLEOTIDE SEQUENCE [LARGE SCALE GENOMIC DNA]</scope>
    <source>
        <strain evidence="4">cv. 10/8</strain>
        <tissue evidence="3">Leaf</tissue>
    </source>
</reference>
<dbReference type="InterPro" id="IPR035979">
    <property type="entry name" value="RBD_domain_sf"/>
</dbReference>
<comment type="caution">
    <text evidence="3">The sequence shown here is derived from an EMBL/GenBank/DDBJ whole genome shotgun (WGS) entry which is preliminary data.</text>
</comment>
<evidence type="ECO:0000256" key="1">
    <source>
        <dbReference type="PROSITE-ProRule" id="PRU00176"/>
    </source>
</evidence>
<dbReference type="AlphaFoldDB" id="A0A392MT20"/>
<dbReference type="PANTHER" id="PTHR34427">
    <property type="entry name" value="DUF4283 DOMAIN PROTEIN"/>
    <property type="match status" value="1"/>
</dbReference>
<dbReference type="GO" id="GO:0003723">
    <property type="term" value="F:RNA binding"/>
    <property type="evidence" value="ECO:0007669"/>
    <property type="project" value="UniProtKB-UniRule"/>
</dbReference>
<feature type="non-terminal residue" evidence="3">
    <location>
        <position position="1"/>
    </location>
</feature>
<dbReference type="CDD" id="cd00590">
    <property type="entry name" value="RRM_SF"/>
    <property type="match status" value="1"/>
</dbReference>
<keyword evidence="3" id="KW-0255">Endonuclease</keyword>
<dbReference type="EMBL" id="LXQA010018248">
    <property type="protein sequence ID" value="MCH90412.1"/>
    <property type="molecule type" value="Genomic_DNA"/>
</dbReference>
<accession>A0A392MT20</accession>
<dbReference type="GO" id="GO:0004527">
    <property type="term" value="F:exonuclease activity"/>
    <property type="evidence" value="ECO:0007669"/>
    <property type="project" value="UniProtKB-KW"/>
</dbReference>
<dbReference type="GO" id="GO:0004519">
    <property type="term" value="F:endonuclease activity"/>
    <property type="evidence" value="ECO:0007669"/>
    <property type="project" value="UniProtKB-KW"/>
</dbReference>
<dbReference type="SMART" id="SM00360">
    <property type="entry name" value="RRM"/>
    <property type="match status" value="1"/>
</dbReference>
<dbReference type="Pfam" id="PF00076">
    <property type="entry name" value="RRM_1"/>
    <property type="match status" value="1"/>
</dbReference>
<dbReference type="InterPro" id="IPR000504">
    <property type="entry name" value="RRM_dom"/>
</dbReference>
<evidence type="ECO:0000313" key="3">
    <source>
        <dbReference type="EMBL" id="MCH90412.1"/>
    </source>
</evidence>
<keyword evidence="3" id="KW-0540">Nuclease</keyword>
<protein>
    <submittedName>
        <fullName evidence="3">Endonuclease/exonuclease/phosphatase family protein</fullName>
    </submittedName>
</protein>
<feature type="non-terminal residue" evidence="3">
    <location>
        <position position="326"/>
    </location>
</feature>
<evidence type="ECO:0000259" key="2">
    <source>
        <dbReference type="PROSITE" id="PS50102"/>
    </source>
</evidence>
<dbReference type="PROSITE" id="PS50102">
    <property type="entry name" value="RRM"/>
    <property type="match status" value="1"/>
</dbReference>
<dbReference type="Proteomes" id="UP000265520">
    <property type="component" value="Unassembled WGS sequence"/>
</dbReference>
<dbReference type="PANTHER" id="PTHR34427:SF5">
    <property type="entry name" value="DUF4283 DOMAIN-CONTAINING PROTEIN"/>
    <property type="match status" value="1"/>
</dbReference>
<name>A0A392MT20_9FABA</name>
<feature type="domain" description="RRM" evidence="2">
    <location>
        <begin position="27"/>
        <end position="104"/>
    </location>
</feature>
<proteinExistence type="predicted"/>
<keyword evidence="3" id="KW-0269">Exonuclease</keyword>
<sequence length="326" mass="35600">AKGAVRLTEFEPERRDGFVNRLNQETISYYFTNLPDDFKVVDLWAVFAKFGRVGEVYIPQERDKRGNRFGFVKFKEVKGVEALSKRLEDVWLGTYKIRTNLSRFGRINSKGEPVDKGSSSIDVVDADVALDFFANEAIFDRDAVGEGGDDGKGLSTDFPLYGVPLHAWGESTFRAVASRCGVFVDVDDVTRNRLRLDVARMKIETSICSCVDFSIKLVVQGASYMRSEAASSCASGGQAVARVVLEGLDEGDTDNEASIACQCDVPFGVQEVRESTAVKQDMGICGKKTVVDACDATVIPSIDAELIVTEETNVLGTPSHVRGSTS</sequence>